<feature type="binding site" evidence="5">
    <location>
        <position position="120"/>
    </location>
    <ligand>
        <name>(2E)-4-hydroxy-3-methylbut-2-enyl diphosphate</name>
        <dbReference type="ChEBI" id="CHEBI:128753"/>
    </ligand>
</feature>
<evidence type="ECO:0000256" key="3">
    <source>
        <dbReference type="ARBA" id="ARBA00023004"/>
    </source>
</evidence>
<gene>
    <name evidence="5" type="primary">ispH</name>
    <name evidence="7" type="ORF">PRVXT_001705</name>
</gene>
<sequence length="643" mass="71975">MEIKVAKHSGFCKGVKDAVKLAESNSKDETYTLGPLVHNPDVIDYFEKRGVYQKNDPLQIKDSKVILRSHGVGPNIIEILKNNNNKIIDGTCPFVGRVQKLVNEMNKEKIPVLIMGDEKHPEIIGIKQWAEDTAIIINKEEQARNIDIKPPFGVVAQTTFSIDKFKTMLEILKEKYHKEEIIIHNTICAATELRQKSVKELALEVDLMLVIGGENSSNTAKLKDICIQSGVKTYLIQNYKDINPLWFDDAKVVGIAAGASTPEWSIKEVYSMVKEIETKELEVGKELEGEIVKVTDEEVLVSIGDKAEATLPKNEFSLLKVDNLQEVAKEGDKVKVIIKDIDDDGNVILSKRQYDDIHVWEKLEQDLENKAVLTGKVLEEVKGGITIDVGARGFMPASLIDTNYIEDLSTLVGEELEFIVKELDKEKNKIILSRKDLLLAEKAKNEEKALEKIEPGQRITGTVRRITDFGAFVDIGGVDGLVHVSNISWSRVKHPSDVLEVGQQVEVEVLDVKPEEKRIGLSIKATQKSPYDQAMEKLNVGDIVDGKVVRLTGFGAFVEVVDGVDGLVHISQISEEHISNPSEILEVGQEVKVKILDVKPEEKRVSLSIKEAQPKENFDEYAETENLEVNLGERFKDLFDKKK</sequence>
<feature type="binding site" evidence="5">
    <location>
        <position position="38"/>
    </location>
    <ligand>
        <name>dimethylallyl diphosphate</name>
        <dbReference type="ChEBI" id="CHEBI:57623"/>
    </ligand>
</feature>
<reference evidence="7" key="1">
    <citation type="journal article" date="2013" name="Extremophiles">
        <title>Proteinivorax tanatarense gen. nov., sp. nov., an anaerobic, haloalkaliphilic, proteolytic bacterium isolated from a decaying algal bloom, and proposal of Proteinivoraceae fam. nov.</title>
        <authorList>
            <person name="Kevbrin V."/>
            <person name="Boltyanskaya Y."/>
            <person name="Zhilina T."/>
            <person name="Kolganova T."/>
            <person name="Lavrentjeva E."/>
            <person name="Kuznetsov B."/>
        </authorList>
    </citation>
    <scope>NUCLEOTIDE SEQUENCE</scope>
    <source>
        <strain evidence="7">Z-910T</strain>
    </source>
</reference>
<feature type="binding site" evidence="5">
    <location>
        <position position="158"/>
    </location>
    <ligand>
        <name>(2E)-4-hydroxy-3-methylbut-2-enyl diphosphate</name>
        <dbReference type="ChEBI" id="CHEBI:128753"/>
    </ligand>
</feature>
<feature type="domain" description="S1 motif" evidence="6">
    <location>
        <begin position="541"/>
        <end position="610"/>
    </location>
</feature>
<comment type="similarity">
    <text evidence="5">Belongs to the IspH family.</text>
</comment>
<feature type="binding site" evidence="5">
    <location>
        <position position="70"/>
    </location>
    <ligand>
        <name>isopentenyl diphosphate</name>
        <dbReference type="ChEBI" id="CHEBI:128769"/>
    </ligand>
</feature>
<dbReference type="InterPro" id="IPR035104">
    <property type="entry name" value="Ribosomal_protein_S1-like"/>
</dbReference>
<feature type="binding site" evidence="5">
    <location>
        <position position="216"/>
    </location>
    <ligand>
        <name>(2E)-4-hydroxy-3-methylbut-2-enyl diphosphate</name>
        <dbReference type="ChEBI" id="CHEBI:128753"/>
    </ligand>
</feature>
<dbReference type="Pfam" id="PF00575">
    <property type="entry name" value="S1"/>
    <property type="match status" value="4"/>
</dbReference>
<feature type="binding site" evidence="5">
    <location>
        <position position="120"/>
    </location>
    <ligand>
        <name>isopentenyl diphosphate</name>
        <dbReference type="ChEBI" id="CHEBI:128769"/>
    </ligand>
</feature>
<dbReference type="EC" id="1.17.7.4" evidence="5"/>
<dbReference type="EMBL" id="CP158367">
    <property type="protein sequence ID" value="XBX73704.1"/>
    <property type="molecule type" value="Genomic_DNA"/>
</dbReference>
<dbReference type="AlphaFoldDB" id="A0AAU7VHQ4"/>
<dbReference type="GO" id="GO:0016114">
    <property type="term" value="P:terpenoid biosynthetic process"/>
    <property type="evidence" value="ECO:0007669"/>
    <property type="project" value="UniProtKB-UniRule"/>
</dbReference>
<dbReference type="CDD" id="cd05688">
    <property type="entry name" value="S1_RPS1_repeat_ec3"/>
    <property type="match status" value="1"/>
</dbReference>
<feature type="binding site" evidence="5">
    <location>
        <position position="260"/>
    </location>
    <ligand>
        <name>isopentenyl diphosphate</name>
        <dbReference type="ChEBI" id="CHEBI:128769"/>
    </ligand>
</feature>
<dbReference type="Gene3D" id="2.40.50.140">
    <property type="entry name" value="Nucleic acid-binding proteins"/>
    <property type="match status" value="4"/>
</dbReference>
<comment type="catalytic activity">
    <reaction evidence="5">
        <text>dimethylallyl diphosphate + 2 oxidized [2Fe-2S]-[ferredoxin] + H2O = (2E)-4-hydroxy-3-methylbut-2-enyl diphosphate + 2 reduced [2Fe-2S]-[ferredoxin] + 2 H(+)</text>
        <dbReference type="Rhea" id="RHEA:24825"/>
        <dbReference type="Rhea" id="RHEA-COMP:10000"/>
        <dbReference type="Rhea" id="RHEA-COMP:10001"/>
        <dbReference type="ChEBI" id="CHEBI:15377"/>
        <dbReference type="ChEBI" id="CHEBI:15378"/>
        <dbReference type="ChEBI" id="CHEBI:33737"/>
        <dbReference type="ChEBI" id="CHEBI:33738"/>
        <dbReference type="ChEBI" id="CHEBI:57623"/>
        <dbReference type="ChEBI" id="CHEBI:128753"/>
        <dbReference type="EC" id="1.17.7.4"/>
    </reaction>
</comment>
<evidence type="ECO:0000256" key="4">
    <source>
        <dbReference type="ARBA" id="ARBA00023014"/>
    </source>
</evidence>
<protein>
    <recommendedName>
        <fullName evidence="5">4-hydroxy-3-methylbut-2-enyl diphosphate reductase</fullName>
        <shortName evidence="5">HMBPP reductase</shortName>
        <ecNumber evidence="5">1.17.7.4</ecNumber>
    </recommendedName>
</protein>
<feature type="binding site" evidence="5">
    <location>
        <position position="217"/>
    </location>
    <ligand>
        <name>isopentenyl diphosphate</name>
        <dbReference type="ChEBI" id="CHEBI:128769"/>
    </ligand>
</feature>
<keyword evidence="4 5" id="KW-0411">Iron-sulfur</keyword>
<dbReference type="Gene3D" id="3.40.50.11270">
    <property type="match status" value="1"/>
</dbReference>
<dbReference type="HAMAP" id="MF_00191">
    <property type="entry name" value="IspH"/>
    <property type="match status" value="1"/>
</dbReference>
<dbReference type="GO" id="GO:0051745">
    <property type="term" value="F:4-hydroxy-3-methylbut-2-enyl diphosphate reductase activity"/>
    <property type="evidence" value="ECO:0007669"/>
    <property type="project" value="UniProtKB-UniRule"/>
</dbReference>
<feature type="binding site" evidence="5">
    <location>
        <position position="217"/>
    </location>
    <ligand>
        <name>(2E)-4-hydroxy-3-methylbut-2-enyl diphosphate</name>
        <dbReference type="ChEBI" id="CHEBI:128753"/>
    </ligand>
</feature>
<dbReference type="GO" id="GO:0046872">
    <property type="term" value="F:metal ion binding"/>
    <property type="evidence" value="ECO:0007669"/>
    <property type="project" value="UniProtKB-KW"/>
</dbReference>
<dbReference type="NCBIfam" id="TIGR00216">
    <property type="entry name" value="ispH_lytB"/>
    <property type="match status" value="1"/>
</dbReference>
<feature type="binding site" evidence="5">
    <location>
        <position position="70"/>
    </location>
    <ligand>
        <name>(2E)-4-hydroxy-3-methylbut-2-enyl diphosphate</name>
        <dbReference type="ChEBI" id="CHEBI:128753"/>
    </ligand>
</feature>
<feature type="binding site" evidence="5">
    <location>
        <position position="218"/>
    </location>
    <ligand>
        <name>isopentenyl diphosphate</name>
        <dbReference type="ChEBI" id="CHEBI:128769"/>
    </ligand>
</feature>
<proteinExistence type="inferred from homology"/>
<feature type="binding site" evidence="5">
    <location>
        <position position="216"/>
    </location>
    <ligand>
        <name>isopentenyl diphosphate</name>
        <dbReference type="ChEBI" id="CHEBI:128769"/>
    </ligand>
</feature>
<name>A0AAU7VHQ4_9FIRM</name>
<feature type="binding site" evidence="5">
    <location>
        <position position="217"/>
    </location>
    <ligand>
        <name>dimethylallyl diphosphate</name>
        <dbReference type="ChEBI" id="CHEBI:57623"/>
    </ligand>
</feature>
<feature type="binding site" evidence="5">
    <location>
        <position position="38"/>
    </location>
    <ligand>
        <name>(2E)-4-hydroxy-3-methylbut-2-enyl diphosphate</name>
        <dbReference type="ChEBI" id="CHEBI:128753"/>
    </ligand>
</feature>
<evidence type="ECO:0000313" key="7">
    <source>
        <dbReference type="EMBL" id="XBX73704.1"/>
    </source>
</evidence>
<comment type="pathway">
    <text evidence="5">Isoprenoid biosynthesis; isopentenyl diphosphate biosynthesis via DXP pathway; isopentenyl diphosphate from 1-deoxy-D-xylulose 5-phosphate: step 6/6.</text>
</comment>
<dbReference type="Pfam" id="PF02401">
    <property type="entry name" value="LYTB"/>
    <property type="match status" value="1"/>
</dbReference>
<dbReference type="PROSITE" id="PS50126">
    <property type="entry name" value="S1"/>
    <property type="match status" value="4"/>
</dbReference>
<dbReference type="GO" id="GO:0019288">
    <property type="term" value="P:isopentenyl diphosphate biosynthetic process, methylerythritol 4-phosphate pathway"/>
    <property type="evidence" value="ECO:0007669"/>
    <property type="project" value="UniProtKB-UniRule"/>
</dbReference>
<dbReference type="CDD" id="cd04465">
    <property type="entry name" value="S1_RPS1_repeat_ec2_hs2"/>
    <property type="match status" value="1"/>
</dbReference>
<dbReference type="GO" id="GO:0051539">
    <property type="term" value="F:4 iron, 4 sulfur cluster binding"/>
    <property type="evidence" value="ECO:0007669"/>
    <property type="project" value="UniProtKB-UniRule"/>
</dbReference>
<feature type="binding site" evidence="5">
    <location>
        <position position="12"/>
    </location>
    <ligand>
        <name>[4Fe-4S] cluster</name>
        <dbReference type="ChEBI" id="CHEBI:49883"/>
    </ligand>
</feature>
<dbReference type="FunFam" id="2.40.50.140:FF:000051">
    <property type="entry name" value="RNA-binding transcriptional accessory protein"/>
    <property type="match status" value="2"/>
</dbReference>
<feature type="binding site" evidence="5">
    <location>
        <position position="218"/>
    </location>
    <ligand>
        <name>dimethylallyl diphosphate</name>
        <dbReference type="ChEBI" id="CHEBI:57623"/>
    </ligand>
</feature>
<feature type="binding site" evidence="5">
    <location>
        <position position="120"/>
    </location>
    <ligand>
        <name>dimethylallyl diphosphate</name>
        <dbReference type="ChEBI" id="CHEBI:57623"/>
    </ligand>
</feature>
<feature type="binding site" evidence="5">
    <location>
        <position position="260"/>
    </location>
    <ligand>
        <name>(2E)-4-hydroxy-3-methylbut-2-enyl diphosphate</name>
        <dbReference type="ChEBI" id="CHEBI:128753"/>
    </ligand>
</feature>
<keyword evidence="3 5" id="KW-0408">Iron</keyword>
<keyword evidence="7" id="KW-0689">Ribosomal protein</keyword>
<keyword evidence="2 5" id="KW-0479">Metal-binding</keyword>
<keyword evidence="5" id="KW-0414">Isoprene biosynthesis</keyword>
<dbReference type="CDD" id="cd13944">
    <property type="entry name" value="lytB_ispH"/>
    <property type="match status" value="1"/>
</dbReference>
<dbReference type="PANTHER" id="PTHR30426">
    <property type="entry name" value="4-HYDROXY-3-METHYLBUT-2-ENYL DIPHOSPHATE REDUCTASE"/>
    <property type="match status" value="1"/>
</dbReference>
<comment type="catalytic activity">
    <reaction evidence="5">
        <text>isopentenyl diphosphate + 2 oxidized [2Fe-2S]-[ferredoxin] + H2O = (2E)-4-hydroxy-3-methylbut-2-enyl diphosphate + 2 reduced [2Fe-2S]-[ferredoxin] + 2 H(+)</text>
        <dbReference type="Rhea" id="RHEA:24488"/>
        <dbReference type="Rhea" id="RHEA-COMP:10000"/>
        <dbReference type="Rhea" id="RHEA-COMP:10001"/>
        <dbReference type="ChEBI" id="CHEBI:15377"/>
        <dbReference type="ChEBI" id="CHEBI:15378"/>
        <dbReference type="ChEBI" id="CHEBI:33737"/>
        <dbReference type="ChEBI" id="CHEBI:33738"/>
        <dbReference type="ChEBI" id="CHEBI:128753"/>
        <dbReference type="ChEBI" id="CHEBI:128769"/>
        <dbReference type="EC" id="1.17.7.4"/>
    </reaction>
</comment>
<evidence type="ECO:0000256" key="1">
    <source>
        <dbReference type="ARBA" id="ARBA00022485"/>
    </source>
</evidence>
<feature type="active site" description="Proton donor" evidence="5">
    <location>
        <position position="122"/>
    </location>
</feature>
<comment type="pathway">
    <text evidence="5">Isoprenoid biosynthesis; dimethylallyl diphosphate biosynthesis; dimethylallyl diphosphate from (2E)-4-hydroxy-3-methylbutenyl diphosphate: step 1/1.</text>
</comment>
<keyword evidence="1 5" id="KW-0004">4Fe-4S</keyword>
<dbReference type="SUPFAM" id="SSF50249">
    <property type="entry name" value="Nucleic acid-binding proteins"/>
    <property type="match status" value="4"/>
</dbReference>
<keyword evidence="5 7" id="KW-0560">Oxidoreductase</keyword>
<dbReference type="NCBIfam" id="NF000907">
    <property type="entry name" value="PRK00087.1"/>
    <property type="match status" value="1"/>
</dbReference>
<keyword evidence="7" id="KW-0687">Ribonucleoprotein</keyword>
<evidence type="ECO:0000259" key="6">
    <source>
        <dbReference type="PROSITE" id="PS50126"/>
    </source>
</evidence>
<dbReference type="PANTHER" id="PTHR30426:SF0">
    <property type="entry name" value="4-HYDROXY-3-METHYLBUT-2-ENYL DIPHOSPHATE REDUCTASE"/>
    <property type="match status" value="1"/>
</dbReference>
<feature type="binding site" evidence="5">
    <location>
        <position position="216"/>
    </location>
    <ligand>
        <name>dimethylallyl diphosphate</name>
        <dbReference type="ChEBI" id="CHEBI:57623"/>
    </ligand>
</feature>
<feature type="binding site" evidence="5">
    <location>
        <position position="38"/>
    </location>
    <ligand>
        <name>isopentenyl diphosphate</name>
        <dbReference type="ChEBI" id="CHEBI:128769"/>
    </ligand>
</feature>
<dbReference type="NCBIfam" id="NF002187">
    <property type="entry name" value="PRK01045.1-1"/>
    <property type="match status" value="1"/>
</dbReference>
<comment type="function">
    <text evidence="5">Catalyzes the conversion of 1-hydroxy-2-methyl-2-(E)-butenyl 4-diphosphate (HMBPP) into a mixture of isopentenyl diphosphate (IPP) and dimethylallyl diphosphate (DMAPP). Acts in the terminal step of the DOXP/MEP pathway for isoprenoid precursor biosynthesis.</text>
</comment>
<feature type="binding site" evidence="5">
    <location>
        <position position="92"/>
    </location>
    <ligand>
        <name>[4Fe-4S] cluster</name>
        <dbReference type="ChEBI" id="CHEBI:49883"/>
    </ligand>
</feature>
<dbReference type="PRINTS" id="PR00681">
    <property type="entry name" value="RIBOSOMALS1"/>
</dbReference>
<comment type="cofactor">
    <cofactor evidence="5">
        <name>[4Fe-4S] cluster</name>
        <dbReference type="ChEBI" id="CHEBI:49883"/>
    </cofactor>
    <text evidence="5">Binds 1 [4Fe-4S] cluster per subunit.</text>
</comment>
<feature type="binding site" evidence="5">
    <location>
        <position position="188"/>
    </location>
    <ligand>
        <name>[4Fe-4S] cluster</name>
        <dbReference type="ChEBI" id="CHEBI:49883"/>
    </ligand>
</feature>
<reference evidence="7" key="2">
    <citation type="submission" date="2024-06" db="EMBL/GenBank/DDBJ databases">
        <authorList>
            <person name="Petrova K.O."/>
            <person name="Toshchakov S.V."/>
            <person name="Boltjanskaja Y.V."/>
            <person name="Kevbrin V."/>
        </authorList>
    </citation>
    <scope>NUCLEOTIDE SEQUENCE</scope>
    <source>
        <strain evidence="7">Z-910T</strain>
    </source>
</reference>
<dbReference type="Gene3D" id="3.40.1010.20">
    <property type="entry name" value="4-hydroxy-3-methylbut-2-enyl diphosphate reductase, catalytic domain"/>
    <property type="match status" value="2"/>
</dbReference>
<evidence type="ECO:0000256" key="2">
    <source>
        <dbReference type="ARBA" id="ARBA00022723"/>
    </source>
</evidence>
<organism evidence="7">
    <name type="scientific">Proteinivorax tanatarense</name>
    <dbReference type="NCBI Taxonomy" id="1260629"/>
    <lineage>
        <taxon>Bacteria</taxon>
        <taxon>Bacillati</taxon>
        <taxon>Bacillota</taxon>
        <taxon>Clostridia</taxon>
        <taxon>Eubacteriales</taxon>
        <taxon>Proteinivoracaceae</taxon>
        <taxon>Proteinivorax</taxon>
    </lineage>
</organism>
<feature type="binding site" evidence="5">
    <location>
        <position position="218"/>
    </location>
    <ligand>
        <name>(2E)-4-hydroxy-3-methylbut-2-enyl diphosphate</name>
        <dbReference type="ChEBI" id="CHEBI:128753"/>
    </ligand>
</feature>
<feature type="domain" description="S1 motif" evidence="6">
    <location>
        <begin position="284"/>
        <end position="352"/>
    </location>
</feature>
<dbReference type="InterPro" id="IPR003029">
    <property type="entry name" value="S1_domain"/>
</dbReference>
<evidence type="ECO:0000256" key="5">
    <source>
        <dbReference type="HAMAP-Rule" id="MF_00191"/>
    </source>
</evidence>
<feature type="binding site" evidence="5">
    <location>
        <position position="260"/>
    </location>
    <ligand>
        <name>dimethylallyl diphosphate</name>
        <dbReference type="ChEBI" id="CHEBI:57623"/>
    </ligand>
</feature>
<feature type="domain" description="S1 motif" evidence="6">
    <location>
        <begin position="370"/>
        <end position="435"/>
    </location>
</feature>
<dbReference type="InterPro" id="IPR012340">
    <property type="entry name" value="NA-bd_OB-fold"/>
</dbReference>
<dbReference type="InterPro" id="IPR003451">
    <property type="entry name" value="LytB/IspH"/>
</dbReference>
<feature type="domain" description="S1 motif" evidence="6">
    <location>
        <begin position="456"/>
        <end position="524"/>
    </location>
</feature>
<accession>A0AAU7VHQ4</accession>
<dbReference type="CDD" id="cd05687">
    <property type="entry name" value="S1_RPS1_repeat_ec1_hs1"/>
    <property type="match status" value="1"/>
</dbReference>
<feature type="binding site" evidence="5">
    <location>
        <position position="70"/>
    </location>
    <ligand>
        <name>dimethylallyl diphosphate</name>
        <dbReference type="ChEBI" id="CHEBI:57623"/>
    </ligand>
</feature>
<dbReference type="NCBIfam" id="NF005208">
    <property type="entry name" value="PRK06676.1"/>
    <property type="match status" value="1"/>
</dbReference>
<dbReference type="GO" id="GO:0005737">
    <property type="term" value="C:cytoplasm"/>
    <property type="evidence" value="ECO:0007669"/>
    <property type="project" value="UniProtKB-ARBA"/>
</dbReference>
<dbReference type="SMART" id="SM00316">
    <property type="entry name" value="S1"/>
    <property type="match status" value="4"/>
</dbReference>
<dbReference type="GO" id="GO:0003729">
    <property type="term" value="F:mRNA binding"/>
    <property type="evidence" value="ECO:0007669"/>
    <property type="project" value="UniProtKB-ARBA"/>
</dbReference>
<dbReference type="RefSeq" id="WP_350342466.1">
    <property type="nucleotide sequence ID" value="NZ_CP158367.1"/>
</dbReference>
<dbReference type="GO" id="GO:0050992">
    <property type="term" value="P:dimethylallyl diphosphate biosynthetic process"/>
    <property type="evidence" value="ECO:0007669"/>
    <property type="project" value="UniProtKB-UniRule"/>
</dbReference>
<dbReference type="GO" id="GO:0005840">
    <property type="term" value="C:ribosome"/>
    <property type="evidence" value="ECO:0007669"/>
    <property type="project" value="UniProtKB-KW"/>
</dbReference>